<dbReference type="PANTHER" id="PTHR45947:SF3">
    <property type="entry name" value="SULFOQUINOVOSYL TRANSFERASE SQD2"/>
    <property type="match status" value="1"/>
</dbReference>
<evidence type="ECO:0000313" key="3">
    <source>
        <dbReference type="Proteomes" id="UP001147830"/>
    </source>
</evidence>
<dbReference type="CDD" id="cd03814">
    <property type="entry name" value="GT4-like"/>
    <property type="match status" value="1"/>
</dbReference>
<dbReference type="GO" id="GO:0016757">
    <property type="term" value="F:glycosyltransferase activity"/>
    <property type="evidence" value="ECO:0007669"/>
    <property type="project" value="UniProtKB-ARBA"/>
</dbReference>
<organism evidence="2 3">
    <name type="scientific">Thalassolituus pacificus</name>
    <dbReference type="NCBI Taxonomy" id="2975440"/>
    <lineage>
        <taxon>Bacteria</taxon>
        <taxon>Pseudomonadati</taxon>
        <taxon>Pseudomonadota</taxon>
        <taxon>Gammaproteobacteria</taxon>
        <taxon>Oceanospirillales</taxon>
        <taxon>Oceanospirillaceae</taxon>
        <taxon>Thalassolituus</taxon>
    </lineage>
</organism>
<dbReference type="Gene3D" id="3.40.50.2000">
    <property type="entry name" value="Glycogen Phosphorylase B"/>
    <property type="match status" value="2"/>
</dbReference>
<proteinExistence type="predicted"/>
<accession>A0A9X3AIR4</accession>
<name>A0A9X3AIR4_9GAMM</name>
<dbReference type="Pfam" id="PF13692">
    <property type="entry name" value="Glyco_trans_1_4"/>
    <property type="match status" value="1"/>
</dbReference>
<protein>
    <submittedName>
        <fullName evidence="2">Glycosyltransferase family 1 protein</fullName>
    </submittedName>
</protein>
<dbReference type="InterPro" id="IPR028098">
    <property type="entry name" value="Glyco_trans_4-like_N"/>
</dbReference>
<sequence>MAQIRISIVTETYVPDVNGVANSLRQLLSALNPEQFRIQIIRTCPRSGWLPESEEVWCRGLTIPMYPDLQLGLPARRRVARAWKSFQPDLVYIATEGPLGNSALRQARRQGIPVISAFHTNFHRYSSYYGLGWIKSLTLAWLRRFHNRTAATLVPAGEIAAALSADGFRNVSVLPHGVDCQLFHPRRRSIALRQQWQVGSEPVLLYVGRIAAEKNIPLAIHSWQALRAQGTDARLVMVGDGPMRAELEREYPQIVFAGVQTGEALARYFASADAFIFPSQTETFGLVTLEAMASGLPVVAFNMAAAQMHVQAGINGELATTDSDDAFIAATLRLAGSNLQAMGVAARSQAERASWQSVAEQFSTLAISHVSTESRNKTGQIQTMV</sequence>
<reference evidence="2" key="2">
    <citation type="submission" date="2022-08" db="EMBL/GenBank/DDBJ databases">
        <authorList>
            <person name="Dong C."/>
        </authorList>
    </citation>
    <scope>NUCLEOTIDE SEQUENCE</scope>
    <source>
        <strain evidence="2">59MF3M-4</strain>
    </source>
</reference>
<dbReference type="InterPro" id="IPR050194">
    <property type="entry name" value="Glycosyltransferase_grp1"/>
</dbReference>
<comment type="caution">
    <text evidence="2">The sequence shown here is derived from an EMBL/GenBank/DDBJ whole genome shotgun (WGS) entry which is preliminary data.</text>
</comment>
<feature type="domain" description="Glycosyltransferase subfamily 4-like N-terminal" evidence="1">
    <location>
        <begin position="17"/>
        <end position="181"/>
    </location>
</feature>
<gene>
    <name evidence="2" type="ORF">NYR02_15930</name>
</gene>
<dbReference type="Pfam" id="PF13439">
    <property type="entry name" value="Glyco_transf_4"/>
    <property type="match status" value="1"/>
</dbReference>
<dbReference type="SUPFAM" id="SSF53756">
    <property type="entry name" value="UDP-Glycosyltransferase/glycogen phosphorylase"/>
    <property type="match status" value="1"/>
</dbReference>
<dbReference type="EMBL" id="JAOANI010000028">
    <property type="protein sequence ID" value="MCT7360512.1"/>
    <property type="molecule type" value="Genomic_DNA"/>
</dbReference>
<evidence type="ECO:0000313" key="2">
    <source>
        <dbReference type="EMBL" id="MCT7360512.1"/>
    </source>
</evidence>
<evidence type="ECO:0000259" key="1">
    <source>
        <dbReference type="Pfam" id="PF13439"/>
    </source>
</evidence>
<dbReference type="PANTHER" id="PTHR45947">
    <property type="entry name" value="SULFOQUINOVOSYL TRANSFERASE SQD2"/>
    <property type="match status" value="1"/>
</dbReference>
<reference evidence="2" key="1">
    <citation type="journal article" date="2022" name="Front. Microbiol.">
        <title>Genome-based taxonomic rearrangement of Oceanobacter-related bacteria including the description of Thalassolituus hydrocarbonoclasticus sp. nov. and Thalassolituus pacificus sp. nov. and emended description of the genus Thalassolituus.</title>
        <authorList>
            <person name="Dong C."/>
            <person name="Wei L."/>
            <person name="Wang J."/>
            <person name="Lai Q."/>
            <person name="Huang Z."/>
            <person name="Shao Z."/>
        </authorList>
    </citation>
    <scope>NUCLEOTIDE SEQUENCE</scope>
    <source>
        <strain evidence="2">59MF3M-4</strain>
    </source>
</reference>
<keyword evidence="3" id="KW-1185">Reference proteome</keyword>
<dbReference type="AlphaFoldDB" id="A0A9X3AIR4"/>
<dbReference type="Proteomes" id="UP001147830">
    <property type="component" value="Unassembled WGS sequence"/>
</dbReference>